<dbReference type="EC" id="3.1.6.1" evidence="7"/>
<keyword evidence="3 7" id="KW-0378">Hydrolase</keyword>
<dbReference type="Gene3D" id="3.40.720.10">
    <property type="entry name" value="Alkaline Phosphatase, subunit A"/>
    <property type="match status" value="1"/>
</dbReference>
<evidence type="ECO:0000256" key="5">
    <source>
        <dbReference type="SAM" id="SignalP"/>
    </source>
</evidence>
<evidence type="ECO:0000256" key="2">
    <source>
        <dbReference type="ARBA" id="ARBA00022723"/>
    </source>
</evidence>
<dbReference type="SUPFAM" id="SSF53649">
    <property type="entry name" value="Alkaline phosphatase-like"/>
    <property type="match status" value="1"/>
</dbReference>
<evidence type="ECO:0000259" key="6">
    <source>
        <dbReference type="Pfam" id="PF00884"/>
    </source>
</evidence>
<dbReference type="KEGG" id="amuc:Pan181_46210"/>
<dbReference type="PROSITE" id="PS00149">
    <property type="entry name" value="SULFATASE_2"/>
    <property type="match status" value="1"/>
</dbReference>
<dbReference type="RefSeq" id="WP_197528594.1">
    <property type="nucleotide sequence ID" value="NZ_CP036278.1"/>
</dbReference>
<name>A0A518AUJ2_9BACT</name>
<keyword evidence="8" id="KW-1185">Reference proteome</keyword>
<keyword evidence="4" id="KW-0106">Calcium</keyword>
<dbReference type="CDD" id="cd16025">
    <property type="entry name" value="PAS_like"/>
    <property type="match status" value="1"/>
</dbReference>
<keyword evidence="5" id="KW-0732">Signal</keyword>
<dbReference type="PANTHER" id="PTHR42693">
    <property type="entry name" value="ARYLSULFATASE FAMILY MEMBER"/>
    <property type="match status" value="1"/>
</dbReference>
<gene>
    <name evidence="7" type="primary">atsA_31</name>
    <name evidence="7" type="ORF">Pan181_46210</name>
</gene>
<dbReference type="Gene3D" id="3.30.1120.10">
    <property type="match status" value="1"/>
</dbReference>
<dbReference type="Proteomes" id="UP000315750">
    <property type="component" value="Chromosome"/>
</dbReference>
<evidence type="ECO:0000256" key="3">
    <source>
        <dbReference type="ARBA" id="ARBA00022801"/>
    </source>
</evidence>
<accession>A0A518AUJ2</accession>
<dbReference type="EMBL" id="CP036278">
    <property type="protein sequence ID" value="QDU58387.1"/>
    <property type="molecule type" value="Genomic_DNA"/>
</dbReference>
<dbReference type="Pfam" id="PF00884">
    <property type="entry name" value="Sulfatase"/>
    <property type="match status" value="1"/>
</dbReference>
<feature type="domain" description="Sulfatase N-terminal" evidence="6">
    <location>
        <begin position="34"/>
        <end position="454"/>
    </location>
</feature>
<evidence type="ECO:0000313" key="7">
    <source>
        <dbReference type="EMBL" id="QDU58387.1"/>
    </source>
</evidence>
<dbReference type="InterPro" id="IPR000917">
    <property type="entry name" value="Sulfatase_N"/>
</dbReference>
<dbReference type="AlphaFoldDB" id="A0A518AUJ2"/>
<dbReference type="InterPro" id="IPR050738">
    <property type="entry name" value="Sulfatase"/>
</dbReference>
<dbReference type="InterPro" id="IPR024607">
    <property type="entry name" value="Sulfatase_CS"/>
</dbReference>
<evidence type="ECO:0000256" key="1">
    <source>
        <dbReference type="ARBA" id="ARBA00008779"/>
    </source>
</evidence>
<keyword evidence="2" id="KW-0479">Metal-binding</keyword>
<sequence precursor="true">MLQVVRLALLAIVVFPFVGDSLAKAEDSASESRPNFVVIMVDDMGYSDLGCYGGEVDTPNLNQLADGGLRFTQFYNCSRCCQTRASLLTGAYPERVGMRDFGRSMDTQVPTVAENLRRGGYTTAMSGKWHLTRLPDRPTGPKRILWMNHELQLNVPFGNINTYPTRRGFDKFYGIVWGVVNHFDPFSLTEGETPVREVPDDYYATEAITQHAMQYIDEATSTDKPFFLYVAYTAPHWPIQAPAETIEKYRGKYSEGWDALRESRFSRQKEMGLFDSSVALGELSGDNKAWSELTSEQQAFEADKMAVHAAMVDCVDQGVGQLIAKLKQSGAYENTCILFLTDNGASPEIPGGPGYDRYGGTRDGHKAMRDHELRDAENRDKLGSDQSYTGIGHTWASATNTPLRFWKMESYEGGCRTPMIVHWPKGLKSATGGFVPQVGHVIDIAPTFYELSGVEPAAATLQDGVSLAPVLAGQERSDERHLFFQHGDGAGVRFGDWKASKRAGRDWELFNLAADPGETNNLASTEPRKLEELVGAWSDWQDSLREEEASTTEVSTAGN</sequence>
<organism evidence="7 8">
    <name type="scientific">Aeoliella mucimassa</name>
    <dbReference type="NCBI Taxonomy" id="2527972"/>
    <lineage>
        <taxon>Bacteria</taxon>
        <taxon>Pseudomonadati</taxon>
        <taxon>Planctomycetota</taxon>
        <taxon>Planctomycetia</taxon>
        <taxon>Pirellulales</taxon>
        <taxon>Lacipirellulaceae</taxon>
        <taxon>Aeoliella</taxon>
    </lineage>
</organism>
<feature type="signal peptide" evidence="5">
    <location>
        <begin position="1"/>
        <end position="25"/>
    </location>
</feature>
<dbReference type="InterPro" id="IPR017850">
    <property type="entry name" value="Alkaline_phosphatase_core_sf"/>
</dbReference>
<dbReference type="PANTHER" id="PTHR42693:SF53">
    <property type="entry name" value="ENDO-4-O-SULFATASE"/>
    <property type="match status" value="1"/>
</dbReference>
<dbReference type="GO" id="GO:0046872">
    <property type="term" value="F:metal ion binding"/>
    <property type="evidence" value="ECO:0007669"/>
    <property type="project" value="UniProtKB-KW"/>
</dbReference>
<evidence type="ECO:0000313" key="8">
    <source>
        <dbReference type="Proteomes" id="UP000315750"/>
    </source>
</evidence>
<reference evidence="7 8" key="1">
    <citation type="submission" date="2019-02" db="EMBL/GenBank/DDBJ databases">
        <title>Deep-cultivation of Planctomycetes and their phenomic and genomic characterization uncovers novel biology.</title>
        <authorList>
            <person name="Wiegand S."/>
            <person name="Jogler M."/>
            <person name="Boedeker C."/>
            <person name="Pinto D."/>
            <person name="Vollmers J."/>
            <person name="Rivas-Marin E."/>
            <person name="Kohn T."/>
            <person name="Peeters S.H."/>
            <person name="Heuer A."/>
            <person name="Rast P."/>
            <person name="Oberbeckmann S."/>
            <person name="Bunk B."/>
            <person name="Jeske O."/>
            <person name="Meyerdierks A."/>
            <person name="Storesund J.E."/>
            <person name="Kallscheuer N."/>
            <person name="Luecker S."/>
            <person name="Lage O.M."/>
            <person name="Pohl T."/>
            <person name="Merkel B.J."/>
            <person name="Hornburger P."/>
            <person name="Mueller R.-W."/>
            <person name="Bruemmer F."/>
            <person name="Labrenz M."/>
            <person name="Spormann A.M."/>
            <person name="Op den Camp H."/>
            <person name="Overmann J."/>
            <person name="Amann R."/>
            <person name="Jetten M.S.M."/>
            <person name="Mascher T."/>
            <person name="Medema M.H."/>
            <person name="Devos D.P."/>
            <person name="Kaster A.-K."/>
            <person name="Ovreas L."/>
            <person name="Rohde M."/>
            <person name="Galperin M.Y."/>
            <person name="Jogler C."/>
        </authorList>
    </citation>
    <scope>NUCLEOTIDE SEQUENCE [LARGE SCALE GENOMIC DNA]</scope>
    <source>
        <strain evidence="7 8">Pan181</strain>
    </source>
</reference>
<proteinExistence type="inferred from homology"/>
<evidence type="ECO:0000256" key="4">
    <source>
        <dbReference type="ARBA" id="ARBA00022837"/>
    </source>
</evidence>
<protein>
    <submittedName>
        <fullName evidence="7">Arylsulfatase</fullName>
        <ecNumber evidence="7">3.1.6.1</ecNumber>
    </submittedName>
</protein>
<feature type="chain" id="PRO_5022035126" evidence="5">
    <location>
        <begin position="26"/>
        <end position="559"/>
    </location>
</feature>
<dbReference type="GO" id="GO:0004065">
    <property type="term" value="F:arylsulfatase activity"/>
    <property type="evidence" value="ECO:0007669"/>
    <property type="project" value="UniProtKB-EC"/>
</dbReference>
<comment type="similarity">
    <text evidence="1">Belongs to the sulfatase family.</text>
</comment>